<dbReference type="RefSeq" id="WP_191722915.1">
    <property type="nucleotide sequence ID" value="NZ_JACSQK010000004.1"/>
</dbReference>
<evidence type="ECO:0000259" key="7">
    <source>
        <dbReference type="PROSITE" id="PS50893"/>
    </source>
</evidence>
<keyword evidence="3" id="KW-0547">Nucleotide-binding</keyword>
<keyword evidence="2" id="KW-1003">Cell membrane</keyword>
<dbReference type="SMART" id="SM00382">
    <property type="entry name" value="AAA"/>
    <property type="match status" value="1"/>
</dbReference>
<dbReference type="Proteomes" id="UP000634919">
    <property type="component" value="Unassembled WGS sequence"/>
</dbReference>
<evidence type="ECO:0000256" key="2">
    <source>
        <dbReference type="ARBA" id="ARBA00022475"/>
    </source>
</evidence>
<comment type="caution">
    <text evidence="8">The sequence shown here is derived from an EMBL/GenBank/DDBJ whole genome shotgun (WGS) entry which is preliminary data.</text>
</comment>
<dbReference type="EMBL" id="JACSQK010000004">
    <property type="protein sequence ID" value="MBD7960503.1"/>
    <property type="molecule type" value="Genomic_DNA"/>
</dbReference>
<dbReference type="GO" id="GO:0005524">
    <property type="term" value="F:ATP binding"/>
    <property type="evidence" value="ECO:0007669"/>
    <property type="project" value="UniProtKB-KW"/>
</dbReference>
<dbReference type="NCBIfam" id="NF010068">
    <property type="entry name" value="PRK13548.1"/>
    <property type="match status" value="1"/>
</dbReference>
<protein>
    <submittedName>
        <fullName evidence="8">Heme ABC transporter ATP-binding protein</fullName>
    </submittedName>
</protein>
<comment type="function">
    <text evidence="6">Part of the ABC transporter complex HmuTUV involved in hemin import. Responsible for energy coupling to the transport system.</text>
</comment>
<accession>A0ABR8SAK1</accession>
<evidence type="ECO:0000256" key="4">
    <source>
        <dbReference type="ARBA" id="ARBA00022840"/>
    </source>
</evidence>
<dbReference type="Gene3D" id="3.40.50.300">
    <property type="entry name" value="P-loop containing nucleotide triphosphate hydrolases"/>
    <property type="match status" value="1"/>
</dbReference>
<dbReference type="InterPro" id="IPR003439">
    <property type="entry name" value="ABC_transporter-like_ATP-bd"/>
</dbReference>
<name>A0ABR8SAK1_9BURK</name>
<gene>
    <name evidence="8" type="ORF">H9646_08390</name>
</gene>
<organism evidence="8 9">
    <name type="scientific">Comamonas avium</name>
    <dbReference type="NCBI Taxonomy" id="2762231"/>
    <lineage>
        <taxon>Bacteria</taxon>
        <taxon>Pseudomonadati</taxon>
        <taxon>Pseudomonadota</taxon>
        <taxon>Betaproteobacteria</taxon>
        <taxon>Burkholderiales</taxon>
        <taxon>Comamonadaceae</taxon>
        <taxon>Comamonas</taxon>
    </lineage>
</organism>
<dbReference type="PANTHER" id="PTHR42794:SF1">
    <property type="entry name" value="HEMIN IMPORT ATP-BINDING PROTEIN HMUV"/>
    <property type="match status" value="1"/>
</dbReference>
<evidence type="ECO:0000313" key="8">
    <source>
        <dbReference type="EMBL" id="MBD7960503.1"/>
    </source>
</evidence>
<sequence>MTDAVNSLCCEHLQVTAHAQGDTLAQVHASVQSGRFTAILGPNGAGKSSLMSILVGLRKPSAGRVVFKGRALQQWPAAVLAQHMAFMAQDTQVAFSFTSQEVVEMGRYPHRHHPKADEAHVVQCAMQATGVMHLADREVATLSGGERARVHLARALAQAWHPLPDGSARWLLLDEPTAALDLQHQHACMQLLRQRADQGFGVVAVLHDLNLALRYAHDVVVVPGGGQAVLMGRCQDVLTPQCIEQVWGVRGELLLMQDGVQQYVFGAAPAAAA</sequence>
<keyword evidence="4 8" id="KW-0067">ATP-binding</keyword>
<dbReference type="Pfam" id="PF00005">
    <property type="entry name" value="ABC_tran"/>
    <property type="match status" value="1"/>
</dbReference>
<keyword evidence="5" id="KW-1278">Translocase</keyword>
<evidence type="ECO:0000256" key="5">
    <source>
        <dbReference type="ARBA" id="ARBA00022967"/>
    </source>
</evidence>
<reference evidence="8 9" key="1">
    <citation type="submission" date="2020-08" db="EMBL/GenBank/DDBJ databases">
        <title>A Genomic Blueprint of the Chicken Gut Microbiome.</title>
        <authorList>
            <person name="Gilroy R."/>
            <person name="Ravi A."/>
            <person name="Getino M."/>
            <person name="Pursley I."/>
            <person name="Horton D.L."/>
            <person name="Alikhan N.-F."/>
            <person name="Baker D."/>
            <person name="Gharbi K."/>
            <person name="Hall N."/>
            <person name="Watson M."/>
            <person name="Adriaenssens E.M."/>
            <person name="Foster-Nyarko E."/>
            <person name="Jarju S."/>
            <person name="Secka A."/>
            <person name="Antonio M."/>
            <person name="Oren A."/>
            <person name="Chaudhuri R."/>
            <person name="La Ragione R.M."/>
            <person name="Hildebrand F."/>
            <person name="Pallen M.J."/>
        </authorList>
    </citation>
    <scope>NUCLEOTIDE SEQUENCE [LARGE SCALE GENOMIC DNA]</scope>
    <source>
        <strain evidence="8 9">Sa2CVA6</strain>
    </source>
</reference>
<dbReference type="PANTHER" id="PTHR42794">
    <property type="entry name" value="HEMIN IMPORT ATP-BINDING PROTEIN HMUV"/>
    <property type="match status" value="1"/>
</dbReference>
<evidence type="ECO:0000256" key="1">
    <source>
        <dbReference type="ARBA" id="ARBA00022448"/>
    </source>
</evidence>
<dbReference type="PROSITE" id="PS50893">
    <property type="entry name" value="ABC_TRANSPORTER_2"/>
    <property type="match status" value="1"/>
</dbReference>
<evidence type="ECO:0000256" key="3">
    <source>
        <dbReference type="ARBA" id="ARBA00022741"/>
    </source>
</evidence>
<proteinExistence type="predicted"/>
<keyword evidence="1" id="KW-0813">Transport</keyword>
<dbReference type="CDD" id="cd03214">
    <property type="entry name" value="ABC_Iron-Siderophores_B12_Hemin"/>
    <property type="match status" value="1"/>
</dbReference>
<keyword evidence="2" id="KW-0472">Membrane</keyword>
<feature type="domain" description="ABC transporter" evidence="7">
    <location>
        <begin position="8"/>
        <end position="249"/>
    </location>
</feature>
<dbReference type="SUPFAM" id="SSF52540">
    <property type="entry name" value="P-loop containing nucleoside triphosphate hydrolases"/>
    <property type="match status" value="1"/>
</dbReference>
<dbReference type="InterPro" id="IPR027417">
    <property type="entry name" value="P-loop_NTPase"/>
</dbReference>
<evidence type="ECO:0000313" key="9">
    <source>
        <dbReference type="Proteomes" id="UP000634919"/>
    </source>
</evidence>
<dbReference type="InterPro" id="IPR003593">
    <property type="entry name" value="AAA+_ATPase"/>
</dbReference>
<keyword evidence="9" id="KW-1185">Reference proteome</keyword>
<evidence type="ECO:0000256" key="6">
    <source>
        <dbReference type="ARBA" id="ARBA00037066"/>
    </source>
</evidence>